<proteinExistence type="predicted"/>
<protein>
    <submittedName>
        <fullName evidence="1">Uncharacterized protein</fullName>
    </submittedName>
</protein>
<dbReference type="Proteomes" id="UP000537862">
    <property type="component" value="Unassembled WGS sequence"/>
</dbReference>
<sequence>MIELIEELLHNHRYKEAIPNLSCLRRLLQYQFKTRPSEEDNLSLFNTYYWLAYCHFELAKKILHRQNRRLALAKTYLKKSLDYAYQNHILSNKLQSQYNINSLLGQITYTEATTLNKSQQSHQLLDQAHQYFEDLVSLAEAIKECNSNQHIYTSNNLSTYYWLYQTFLAKARSSTNNEEQTFFFEKAREQLNKKLSFSNNISNPIDMIHEQIKVHHLYAHCFFLQADTYEDDNKIIYLQKARSSFLTFLSLAETLEQPGDNVSQANSWIGRCFLEEALYLQNNNTLNIIHHAIHHFKSQLQSAKNEGLTIEIARANFWLGCAYFAKMQFHHIPEKQLIYCQQAREFFKNSVYHLAEDSIKHPEEEVLASLNMLSIVSFMQARTLSNKQIAKSILEDTIAFLTQHNLENSNQTQNDSQATFLYHLAVCQKDLSQYVSDKEVKHNLLCDALENCKKGISLLSEFNLTDDELLHIEEVFTLKYQEILFCLERFDEYFESKKQTIHNKLFNNQSEKIKFTDVLSSILAVLHILPAELDNTPIAHYTSPAVTEILLGIQQSRQDLRMNSATYMNDPQEGKSLLSLLNQTSSSINQYTFSHRRLAFFTCFSTRVNDLNQFRLYGKENGVEASGCCLIFNKHGNWLRHPNIQDSYFQEAPSYRKLATLVSTDNILNKISAVRTPPIAPSLYQVVYVTMIDEYTDTKKINFELNTHNQKLFGITLRQVHSSNAWQSLRLNQLKIALMQLEKYFHQQPLSSDDYQALEYIRYLFKDFAFIDEEEFRSIKLSNISSKDIQYCNVTNSTFLTFGDATKMVNEVILGTNFEKTLSHRKVEVFHHLMSKTNPHINVKQSFLPINANKPLC</sequence>
<keyword evidence="2" id="KW-1185">Reference proteome</keyword>
<dbReference type="EMBL" id="JABGBN010000001">
    <property type="protein sequence ID" value="NOL50808.1"/>
    <property type="molecule type" value="Genomic_DNA"/>
</dbReference>
<accession>A0A849P5E3</accession>
<dbReference type="AlphaFoldDB" id="A0A849P5E3"/>
<reference evidence="1 2" key="1">
    <citation type="submission" date="2020-05" db="EMBL/GenBank/DDBJ databases">
        <authorList>
            <person name="Niu N."/>
        </authorList>
    </citation>
    <scope>NUCLEOTIDE SEQUENCE [LARGE SCALE GENOMIC DNA]</scope>
    <source>
        <strain evidence="1 2">3340-03</strain>
    </source>
</reference>
<comment type="caution">
    <text evidence="1">The sequence shown here is derived from an EMBL/GenBank/DDBJ whole genome shotgun (WGS) entry which is preliminary data.</text>
</comment>
<name>A0A849P5E3_9BURK</name>
<organism evidence="1 2">
    <name type="scientific">Pelistega suis</name>
    <dbReference type="NCBI Taxonomy" id="1631957"/>
    <lineage>
        <taxon>Bacteria</taxon>
        <taxon>Pseudomonadati</taxon>
        <taxon>Pseudomonadota</taxon>
        <taxon>Betaproteobacteria</taxon>
        <taxon>Burkholderiales</taxon>
        <taxon>Alcaligenaceae</taxon>
        <taxon>Pelistega</taxon>
    </lineage>
</organism>
<gene>
    <name evidence="1" type="ORF">HKX39_01265</name>
</gene>
<evidence type="ECO:0000313" key="1">
    <source>
        <dbReference type="EMBL" id="NOL50808.1"/>
    </source>
</evidence>
<dbReference type="RefSeq" id="WP_171679495.1">
    <property type="nucleotide sequence ID" value="NZ_JABGBN010000001.1"/>
</dbReference>
<evidence type="ECO:0000313" key="2">
    <source>
        <dbReference type="Proteomes" id="UP000537862"/>
    </source>
</evidence>